<evidence type="ECO:0000256" key="6">
    <source>
        <dbReference type="ARBA" id="ARBA00023159"/>
    </source>
</evidence>
<reference evidence="12" key="3">
    <citation type="submission" date="2025-09" db="UniProtKB">
        <authorList>
            <consortium name="Ensembl"/>
        </authorList>
    </citation>
    <scope>IDENTIFICATION</scope>
</reference>
<dbReference type="Proteomes" id="UP000694620">
    <property type="component" value="Chromosome 12"/>
</dbReference>
<comment type="subcellular location">
    <subcellularLocation>
        <location evidence="1">Nucleus</location>
    </subcellularLocation>
</comment>
<keyword evidence="13" id="KW-1185">Reference proteome</keyword>
<evidence type="ECO:0000256" key="5">
    <source>
        <dbReference type="ARBA" id="ARBA00023125"/>
    </source>
</evidence>
<dbReference type="PANTHER" id="PTHR10015">
    <property type="entry name" value="HEAT SHOCK TRANSCRIPTION FACTOR"/>
    <property type="match status" value="1"/>
</dbReference>
<evidence type="ECO:0000256" key="8">
    <source>
        <dbReference type="ARBA" id="ARBA00023242"/>
    </source>
</evidence>
<accession>A0A8C4SIL2</accession>
<dbReference type="Gene3D" id="1.10.10.10">
    <property type="entry name" value="Winged helix-like DNA-binding domain superfamily/Winged helix DNA-binding domain"/>
    <property type="match status" value="1"/>
</dbReference>
<dbReference type="AlphaFoldDB" id="A0A8C4SIL2"/>
<evidence type="ECO:0000313" key="13">
    <source>
        <dbReference type="Proteomes" id="UP000694620"/>
    </source>
</evidence>
<dbReference type="GO" id="GO:0043565">
    <property type="term" value="F:sequence-specific DNA binding"/>
    <property type="evidence" value="ECO:0007669"/>
    <property type="project" value="InterPro"/>
</dbReference>
<feature type="coiled-coil region" evidence="10">
    <location>
        <begin position="126"/>
        <end position="153"/>
    </location>
</feature>
<evidence type="ECO:0000313" key="12">
    <source>
        <dbReference type="Ensembl" id="ENSECRP00000017159.1"/>
    </source>
</evidence>
<keyword evidence="10" id="KW-0175">Coiled coil</keyword>
<feature type="domain" description="HSF-type DNA-binding" evidence="11">
    <location>
        <begin position="49"/>
        <end position="73"/>
    </location>
</feature>
<dbReference type="InterPro" id="IPR036390">
    <property type="entry name" value="WH_DNA-bd_sf"/>
</dbReference>
<keyword evidence="8" id="KW-0539">Nucleus</keyword>
<organism evidence="12 13">
    <name type="scientific">Erpetoichthys calabaricus</name>
    <name type="common">Rope fish</name>
    <name type="synonym">Calamoichthys calabaricus</name>
    <dbReference type="NCBI Taxonomy" id="27687"/>
    <lineage>
        <taxon>Eukaryota</taxon>
        <taxon>Metazoa</taxon>
        <taxon>Chordata</taxon>
        <taxon>Craniata</taxon>
        <taxon>Vertebrata</taxon>
        <taxon>Euteleostomi</taxon>
        <taxon>Actinopterygii</taxon>
        <taxon>Polypteriformes</taxon>
        <taxon>Polypteridae</taxon>
        <taxon>Erpetoichthys</taxon>
    </lineage>
</organism>
<keyword evidence="6" id="KW-0010">Activator</keyword>
<proteinExistence type="inferred from homology"/>
<evidence type="ECO:0000256" key="1">
    <source>
        <dbReference type="ARBA" id="ARBA00004123"/>
    </source>
</evidence>
<dbReference type="InterPro" id="IPR036388">
    <property type="entry name" value="WH-like_DNA-bd_sf"/>
</dbReference>
<dbReference type="GO" id="GO:0003700">
    <property type="term" value="F:DNA-binding transcription factor activity"/>
    <property type="evidence" value="ECO:0007669"/>
    <property type="project" value="InterPro"/>
</dbReference>
<dbReference type="PANTHER" id="PTHR10015:SF185">
    <property type="entry name" value="HEAT SHOCK FACTOR PROTEIN 2"/>
    <property type="match status" value="1"/>
</dbReference>
<evidence type="ECO:0000256" key="9">
    <source>
        <dbReference type="RuleBase" id="RU004020"/>
    </source>
</evidence>
<dbReference type="Ensembl" id="ENSECRT00000017487.1">
    <property type="protein sequence ID" value="ENSECRP00000017159.1"/>
    <property type="gene ID" value="ENSECRG00000011431.1"/>
</dbReference>
<evidence type="ECO:0000259" key="11">
    <source>
        <dbReference type="PROSITE" id="PS00434"/>
    </source>
</evidence>
<dbReference type="GO" id="GO:0005634">
    <property type="term" value="C:nucleus"/>
    <property type="evidence" value="ECO:0007669"/>
    <property type="project" value="UniProtKB-SubCell"/>
</dbReference>
<keyword evidence="5" id="KW-0238">DNA-binding</keyword>
<evidence type="ECO:0000256" key="4">
    <source>
        <dbReference type="ARBA" id="ARBA00023016"/>
    </source>
</evidence>
<dbReference type="SUPFAM" id="SSF46785">
    <property type="entry name" value="Winged helix' DNA-binding domain"/>
    <property type="match status" value="1"/>
</dbReference>
<name>A0A8C4SIL2_ERPCA</name>
<dbReference type="PROSITE" id="PS00434">
    <property type="entry name" value="HSF_DOMAIN"/>
    <property type="match status" value="1"/>
</dbReference>
<evidence type="ECO:0000256" key="3">
    <source>
        <dbReference type="ARBA" id="ARBA00023015"/>
    </source>
</evidence>
<reference evidence="12" key="1">
    <citation type="submission" date="2021-06" db="EMBL/GenBank/DDBJ databases">
        <authorList>
            <consortium name="Wellcome Sanger Institute Data Sharing"/>
        </authorList>
    </citation>
    <scope>NUCLEOTIDE SEQUENCE [LARGE SCALE GENOMIC DNA]</scope>
</reference>
<dbReference type="Pfam" id="PF00447">
    <property type="entry name" value="HSF_DNA-bind"/>
    <property type="match status" value="1"/>
</dbReference>
<keyword evidence="4" id="KW-0346">Stress response</keyword>
<comment type="similarity">
    <text evidence="2 9">Belongs to the HSF family.</text>
</comment>
<evidence type="ECO:0000256" key="2">
    <source>
        <dbReference type="ARBA" id="ARBA00006403"/>
    </source>
</evidence>
<protein>
    <submittedName>
        <fullName evidence="12">Heat shock factor protein 3-like</fullName>
    </submittedName>
</protein>
<dbReference type="InterPro" id="IPR000232">
    <property type="entry name" value="HSF_DNA-bd"/>
</dbReference>
<evidence type="ECO:0000256" key="10">
    <source>
        <dbReference type="SAM" id="Coils"/>
    </source>
</evidence>
<dbReference type="FunFam" id="1.10.10.10:FF:000027">
    <property type="entry name" value="Heat shock transcription factor 1"/>
    <property type="match status" value="1"/>
</dbReference>
<dbReference type="Pfam" id="PF06546">
    <property type="entry name" value="Vert_HS_TF"/>
    <property type="match status" value="1"/>
</dbReference>
<dbReference type="GeneTree" id="ENSGT00940000163549"/>
<keyword evidence="7" id="KW-0804">Transcription</keyword>
<keyword evidence="3" id="KW-0805">Transcription regulation</keyword>
<reference evidence="12" key="2">
    <citation type="submission" date="2025-08" db="UniProtKB">
        <authorList>
            <consortium name="Ensembl"/>
        </authorList>
    </citation>
    <scope>IDENTIFICATION</scope>
</reference>
<dbReference type="InterPro" id="IPR010542">
    <property type="entry name" value="Vert_HSTF_C"/>
</dbReference>
<dbReference type="SMART" id="SM00415">
    <property type="entry name" value="HSF"/>
    <property type="match status" value="1"/>
</dbReference>
<dbReference type="PRINTS" id="PR00056">
    <property type="entry name" value="HSFDOMAIN"/>
</dbReference>
<sequence>MAQSSSVPGFIYKLWALVEDPDTDDVICWSLNGNNVKVVEEQRFTKVILPRYFKHSNMSSFVRQLNMYGFRKVIKLDSGVVNHVTSSTIEFHHPCFKRANPSLLENIRRKVSSVKMDDTQIQQEDIHRVVKNVQQMKDKQDNMKEKLKSLSRENKDLWRELAYMRRKHSQQQRLLKKVIQFIMDLVHGNCIVGIKRKWSLMPSITEEPKCKIFIPSTILSDEAISMIQPNNKSQDKLQYGNLITDMTVSSDKTEKVQIMPEECPNDSFDCVTSPQASTSNIVCDSVTDSFASDEAASKTECFNVQCIDRPAPECSSLIDRLEIRDFLNCIDENLEDLQVMLSGKQFNIDPDFVSDLFNPDVSAADTNMIESTSNVLPVSEIFENTDGTGTGKEDSESTGKRVVLYKNYPLLMLLDELCTNWDSGKANQITPLDTADCSPLIPDLSADTNPALPDIQQLQPDLLQNVDEFGSSCDATCANGEDGLSSEDILACSSIPLAFSEAESDCTTCDVFEPPE</sequence>
<evidence type="ECO:0000256" key="7">
    <source>
        <dbReference type="ARBA" id="ARBA00023163"/>
    </source>
</evidence>